<gene>
    <name evidence="4" type="ORF">SAMN02927923_02282</name>
</gene>
<comment type="similarity">
    <text evidence="1">Belongs to the iron-sulfur cluster assembly SufBD family.</text>
</comment>
<dbReference type="GO" id="GO:0016226">
    <property type="term" value="P:iron-sulfur cluster assembly"/>
    <property type="evidence" value="ECO:0007669"/>
    <property type="project" value="InterPro"/>
</dbReference>
<evidence type="ECO:0000313" key="5">
    <source>
        <dbReference type="Proteomes" id="UP000199569"/>
    </source>
</evidence>
<dbReference type="InterPro" id="IPR000825">
    <property type="entry name" value="SUF_FeS_clus_asmbl_SufBD_core"/>
</dbReference>
<evidence type="ECO:0000313" key="4">
    <source>
        <dbReference type="EMBL" id="SCY78909.1"/>
    </source>
</evidence>
<keyword evidence="5" id="KW-1185">Reference proteome</keyword>
<dbReference type="NCBIfam" id="TIGR01981">
    <property type="entry name" value="sufD"/>
    <property type="match status" value="1"/>
</dbReference>
<dbReference type="STRING" id="549386.SAMN02927923_02282"/>
<proteinExistence type="inferred from homology"/>
<dbReference type="RefSeq" id="WP_091134457.1">
    <property type="nucleotide sequence ID" value="NZ_FMVJ01000006.1"/>
</dbReference>
<dbReference type="PANTHER" id="PTHR43575">
    <property type="entry name" value="PROTEIN ABCI7, CHLOROPLASTIC"/>
    <property type="match status" value="1"/>
</dbReference>
<dbReference type="Pfam" id="PF01458">
    <property type="entry name" value="SUFBD_core"/>
    <property type="match status" value="1"/>
</dbReference>
<reference evidence="5" key="1">
    <citation type="submission" date="2016-10" db="EMBL/GenBank/DDBJ databases">
        <authorList>
            <person name="Varghese N."/>
            <person name="Submissions S."/>
        </authorList>
    </citation>
    <scope>NUCLEOTIDE SEQUENCE [LARGE SCALE GENOMIC DNA]</scope>
    <source>
        <strain evidence="5">CGMCC 1.7666</strain>
    </source>
</reference>
<dbReference type="InterPro" id="IPR055346">
    <property type="entry name" value="Fe-S_cluster_assembly_SufBD"/>
</dbReference>
<dbReference type="OrthoDB" id="9768262at2"/>
<sequence>MADVTLMKTPAETALVQAFENARTMLPGNAESRAQAFEQFNARGLPHRRVEEFKYTDLRALLREVAPFAGVPTAEEAKAALGGSKAFANVAALQVPFVNGHFVREAVDFANLPEGIEIVPLREALASGHEWLAKLSPVPWASDNPVYQLNTSFMADGVMIRVAGSVETPVHLRFVTAAGSAVATATRVLVVVENDASVTLLESHESGDGANHQPNDVVEMIAGDRTNVQHVRLNAEGDKALALSTLAAKIGAEANFNSINVVAGSATSRHQVYAILNGENTNLRVNGATMLKGTQHSDSTLVVEHNALHCESRELFKTVIDNEATGVFQGKIIVPHHAQKTDGRMMSAALLLEEGGSMNNKPELEIFADDVQCAHGATCGQLDEDLLFYLMARGLPKKEAESLLVQAFLGESIEFVENEDAREALVATVEGWLKARS</sequence>
<protein>
    <submittedName>
        <fullName evidence="4">Fe-S cluster assembly protein SufD</fullName>
    </submittedName>
</protein>
<evidence type="ECO:0000259" key="2">
    <source>
        <dbReference type="Pfam" id="PF01458"/>
    </source>
</evidence>
<dbReference type="AlphaFoldDB" id="A0A1G5ITF1"/>
<dbReference type="InterPro" id="IPR011542">
    <property type="entry name" value="SUF_FeS_clus_asmbl_SufD"/>
</dbReference>
<feature type="domain" description="SUF system FeS cluster assembly SufBD core" evidence="2">
    <location>
        <begin position="179"/>
        <end position="408"/>
    </location>
</feature>
<dbReference type="Pfam" id="PF19295">
    <property type="entry name" value="SufBD_N"/>
    <property type="match status" value="1"/>
</dbReference>
<dbReference type="InterPro" id="IPR037284">
    <property type="entry name" value="SUF_FeS_clus_asmbl_SufBD_sf"/>
</dbReference>
<name>A0A1G5ITF1_9HYPH</name>
<feature type="domain" description="SUF system FeS cluster assembly SufBD N-terminal" evidence="3">
    <location>
        <begin position="31"/>
        <end position="167"/>
    </location>
</feature>
<evidence type="ECO:0000259" key="3">
    <source>
        <dbReference type="Pfam" id="PF19295"/>
    </source>
</evidence>
<dbReference type="SUPFAM" id="SSF101960">
    <property type="entry name" value="Stabilizer of iron transporter SufD"/>
    <property type="match status" value="1"/>
</dbReference>
<organism evidence="4 5">
    <name type="scientific">Microvirga guangxiensis</name>
    <dbReference type="NCBI Taxonomy" id="549386"/>
    <lineage>
        <taxon>Bacteria</taxon>
        <taxon>Pseudomonadati</taxon>
        <taxon>Pseudomonadota</taxon>
        <taxon>Alphaproteobacteria</taxon>
        <taxon>Hyphomicrobiales</taxon>
        <taxon>Methylobacteriaceae</taxon>
        <taxon>Microvirga</taxon>
    </lineage>
</organism>
<dbReference type="Proteomes" id="UP000199569">
    <property type="component" value="Unassembled WGS sequence"/>
</dbReference>
<evidence type="ECO:0000256" key="1">
    <source>
        <dbReference type="ARBA" id="ARBA00043967"/>
    </source>
</evidence>
<dbReference type="PANTHER" id="PTHR43575:SF1">
    <property type="entry name" value="PROTEIN ABCI7, CHLOROPLASTIC"/>
    <property type="match status" value="1"/>
</dbReference>
<dbReference type="InterPro" id="IPR045595">
    <property type="entry name" value="SufBD_N"/>
</dbReference>
<dbReference type="EMBL" id="FMVJ01000006">
    <property type="protein sequence ID" value="SCY78909.1"/>
    <property type="molecule type" value="Genomic_DNA"/>
</dbReference>
<accession>A0A1G5ITF1</accession>